<keyword evidence="1" id="KW-0479">Metal-binding</keyword>
<evidence type="ECO:0000256" key="5">
    <source>
        <dbReference type="SAM" id="MobiDB-lite"/>
    </source>
</evidence>
<dbReference type="Gene3D" id="4.10.1100.10">
    <property type="entry name" value="Transcription factor, SBP-box domain"/>
    <property type="match status" value="1"/>
</dbReference>
<organism evidence="7 8">
    <name type="scientific">Datura stramonium</name>
    <name type="common">Jimsonweed</name>
    <name type="synonym">Common thornapple</name>
    <dbReference type="NCBI Taxonomy" id="4076"/>
    <lineage>
        <taxon>Eukaryota</taxon>
        <taxon>Viridiplantae</taxon>
        <taxon>Streptophyta</taxon>
        <taxon>Embryophyta</taxon>
        <taxon>Tracheophyta</taxon>
        <taxon>Spermatophyta</taxon>
        <taxon>Magnoliopsida</taxon>
        <taxon>eudicotyledons</taxon>
        <taxon>Gunneridae</taxon>
        <taxon>Pentapetalae</taxon>
        <taxon>asterids</taxon>
        <taxon>lamiids</taxon>
        <taxon>Solanales</taxon>
        <taxon>Solanaceae</taxon>
        <taxon>Solanoideae</taxon>
        <taxon>Datureae</taxon>
        <taxon>Datura</taxon>
    </lineage>
</organism>
<evidence type="ECO:0000256" key="1">
    <source>
        <dbReference type="ARBA" id="ARBA00022723"/>
    </source>
</evidence>
<dbReference type="PANTHER" id="PTHR31251:SF160">
    <property type="entry name" value="SBP-TYPE DOMAIN-CONTAINING PROTEIN"/>
    <property type="match status" value="1"/>
</dbReference>
<dbReference type="PANTHER" id="PTHR31251">
    <property type="entry name" value="SQUAMOSA PROMOTER-BINDING-LIKE PROTEIN 4"/>
    <property type="match status" value="1"/>
</dbReference>
<accession>A0ABS8V166</accession>
<evidence type="ECO:0000313" key="7">
    <source>
        <dbReference type="EMBL" id="MCD9640742.1"/>
    </source>
</evidence>
<comment type="caution">
    <text evidence="7">The sequence shown here is derived from an EMBL/GenBank/DDBJ whole genome shotgun (WGS) entry which is preliminary data.</text>
</comment>
<sequence length="537" mass="58089">MESWSYFSGGKGFPSEESVSVNDGMGRAKNGVMGWELKTPSSYGSTVMCSSQEGSDNQGFHELGSPNLMRKPMFIDQMRHSFTSKHGGGSSMFGSVAATPGAFSAEHKSSSKLSSSAADSNSRDSSLIDLKLGGFPDHMGANVFKSPKSMPSFTSAESIVPAKRMRAGGVNSQRPFCQVQGCGKDLSSCKDYHKRHKVCEVHSKTAKVIVNGIEQRFCQQCSRFHLLAEFDDGKRSCRKRLAGHNERRRKPHTGTRFRGTSFATSSFACQDILGGPFLHQPKYEINDWYKNVKVEDGVDYSPQLAMPFTNGQLQPKSVFTSYHPKKVCQPLHDEGLPGGTTSRINESTNSSLHDVRGSDFVSPSLFHTTSTGSQMLHVLDTSSTIQGLSGISNSSNALSLLSSQSQGSSNHSTVFTAARPLIPQSNSSHYNVNQASKKLLGLGPQASAGRMSNTFNSSGVNSAEGGLDQILFPSNTCGINGIIQGSDLVNPKNQLSCEDGPTIDLLQLSSQLQRVEHQRFSMQVKQDSNAFPGLRIT</sequence>
<dbReference type="InterPro" id="IPR004333">
    <property type="entry name" value="SBP_dom"/>
</dbReference>
<evidence type="ECO:0000256" key="4">
    <source>
        <dbReference type="PROSITE-ProRule" id="PRU00470"/>
    </source>
</evidence>
<dbReference type="Proteomes" id="UP000823775">
    <property type="component" value="Unassembled WGS sequence"/>
</dbReference>
<gene>
    <name evidence="7" type="ORF">HAX54_026269</name>
</gene>
<dbReference type="InterPro" id="IPR036893">
    <property type="entry name" value="SBP_sf"/>
</dbReference>
<feature type="region of interest" description="Disordered" evidence="5">
    <location>
        <begin position="1"/>
        <end position="20"/>
    </location>
</feature>
<dbReference type="InterPro" id="IPR044817">
    <property type="entry name" value="SBP-like"/>
</dbReference>
<keyword evidence="8" id="KW-1185">Reference proteome</keyword>
<dbReference type="EMBL" id="JACEIK010003193">
    <property type="protein sequence ID" value="MCD9640742.1"/>
    <property type="molecule type" value="Genomic_DNA"/>
</dbReference>
<protein>
    <recommendedName>
        <fullName evidence="6">SBP-type domain-containing protein</fullName>
    </recommendedName>
</protein>
<dbReference type="PROSITE" id="PS51141">
    <property type="entry name" value="ZF_SBP"/>
    <property type="match status" value="1"/>
</dbReference>
<proteinExistence type="predicted"/>
<dbReference type="SUPFAM" id="SSF103612">
    <property type="entry name" value="SBT domain"/>
    <property type="match status" value="1"/>
</dbReference>
<evidence type="ECO:0000259" key="6">
    <source>
        <dbReference type="PROSITE" id="PS51141"/>
    </source>
</evidence>
<evidence type="ECO:0000256" key="3">
    <source>
        <dbReference type="ARBA" id="ARBA00022833"/>
    </source>
</evidence>
<reference evidence="7 8" key="1">
    <citation type="journal article" date="2021" name="BMC Genomics">
        <title>Datura genome reveals duplications of psychoactive alkaloid biosynthetic genes and high mutation rate following tissue culture.</title>
        <authorList>
            <person name="Rajewski A."/>
            <person name="Carter-House D."/>
            <person name="Stajich J."/>
            <person name="Litt A."/>
        </authorList>
    </citation>
    <scope>NUCLEOTIDE SEQUENCE [LARGE SCALE GENOMIC DNA]</scope>
    <source>
        <strain evidence="7">AR-01</strain>
    </source>
</reference>
<evidence type="ECO:0000313" key="8">
    <source>
        <dbReference type="Proteomes" id="UP000823775"/>
    </source>
</evidence>
<dbReference type="Pfam" id="PF03110">
    <property type="entry name" value="SBP"/>
    <property type="match status" value="1"/>
</dbReference>
<keyword evidence="2 4" id="KW-0863">Zinc-finger</keyword>
<feature type="domain" description="SBP-type" evidence="6">
    <location>
        <begin position="174"/>
        <end position="251"/>
    </location>
</feature>
<evidence type="ECO:0000256" key="2">
    <source>
        <dbReference type="ARBA" id="ARBA00022771"/>
    </source>
</evidence>
<name>A0ABS8V166_DATST</name>
<keyword evidence="3" id="KW-0862">Zinc</keyword>